<dbReference type="Pfam" id="PF01395">
    <property type="entry name" value="PBP_GOBP"/>
    <property type="match status" value="1"/>
</dbReference>
<dbReference type="GO" id="GO:0005550">
    <property type="term" value="F:pheromone binding"/>
    <property type="evidence" value="ECO:0007669"/>
    <property type="project" value="UniProtKB-KW"/>
</dbReference>
<comment type="subcellular location">
    <subcellularLocation>
        <location evidence="1">Secreted</location>
    </subcellularLocation>
</comment>
<evidence type="ECO:0000256" key="2">
    <source>
        <dbReference type="ARBA" id="ARBA00008098"/>
    </source>
</evidence>
<evidence type="ECO:0000256" key="3">
    <source>
        <dbReference type="ARBA" id="ARBA00011738"/>
    </source>
</evidence>
<evidence type="ECO:0000256" key="6">
    <source>
        <dbReference type="ARBA" id="ARBA00022507"/>
    </source>
</evidence>
<dbReference type="PRINTS" id="PR02007">
    <property type="entry name" value="ODORANTBPGP9"/>
</dbReference>
<dbReference type="GO" id="GO:0005615">
    <property type="term" value="C:extracellular space"/>
    <property type="evidence" value="ECO:0007669"/>
    <property type="project" value="InterPro"/>
</dbReference>
<dbReference type="SUPFAM" id="SSF47565">
    <property type="entry name" value="Insect pheromone/odorant-binding proteins"/>
    <property type="match status" value="1"/>
</dbReference>
<evidence type="ECO:0000256" key="7">
    <source>
        <dbReference type="ARBA" id="ARBA00022525"/>
    </source>
</evidence>
<dbReference type="InterPro" id="IPR022354">
    <property type="entry name" value="Pheromone-bd_protein_Gp-9"/>
</dbReference>
<evidence type="ECO:0000256" key="8">
    <source>
        <dbReference type="ARBA" id="ARBA00022610"/>
    </source>
</evidence>
<reference evidence="15" key="1">
    <citation type="submission" date="2025-08" db="UniProtKB">
        <authorList>
            <consortium name="RefSeq"/>
        </authorList>
    </citation>
    <scope>IDENTIFICATION</scope>
</reference>
<evidence type="ECO:0000256" key="11">
    <source>
        <dbReference type="ARBA" id="ARBA00023157"/>
    </source>
</evidence>
<dbReference type="Gene3D" id="1.10.238.20">
    <property type="entry name" value="Pheromone/general odorant binding protein domain"/>
    <property type="match status" value="1"/>
</dbReference>
<name>A0A8N1S3M2_9HYME</name>
<evidence type="ECO:0000313" key="15">
    <source>
        <dbReference type="RefSeq" id="XP_025073301.1"/>
    </source>
</evidence>
<keyword evidence="14" id="KW-1185">Reference proteome</keyword>
<dbReference type="InterPro" id="IPR036728">
    <property type="entry name" value="PBP_GOBP_sf"/>
</dbReference>
<proteinExistence type="inferred from homology"/>
<comment type="subunit">
    <text evidence="3">Homodimer.</text>
</comment>
<dbReference type="GeneID" id="105423944"/>
<keyword evidence="5" id="KW-0813">Transport</keyword>
<dbReference type="AlphaFoldDB" id="A0A8N1S3M2"/>
<comment type="function">
    <text evidence="12">Colony queen number, a major feature of social organization, is associated with worker genotype for Gp-9. Colonies are headed by either a single reproductive queen (monogyne form) or multiple queens (polygyne form). Differences in worker Gp-9 genotypes between social forms may cause differences in workers' abilities to recognize queens and regulate their numbers.</text>
</comment>
<evidence type="ECO:0000256" key="9">
    <source>
        <dbReference type="ARBA" id="ARBA00022729"/>
    </source>
</evidence>
<dbReference type="OrthoDB" id="7533565at2759"/>
<evidence type="ECO:0000256" key="12">
    <source>
        <dbReference type="ARBA" id="ARBA00024844"/>
    </source>
</evidence>
<keyword evidence="7" id="KW-0964">Secreted</keyword>
<evidence type="ECO:0000256" key="1">
    <source>
        <dbReference type="ARBA" id="ARBA00004613"/>
    </source>
</evidence>
<keyword evidence="8" id="KW-0085">Behavior</keyword>
<dbReference type="InterPro" id="IPR006170">
    <property type="entry name" value="PBP/GOBP"/>
</dbReference>
<evidence type="ECO:0000256" key="5">
    <source>
        <dbReference type="ARBA" id="ARBA00022448"/>
    </source>
</evidence>
<protein>
    <recommendedName>
        <fullName evidence="4">Pheromone-binding protein Gp-9</fullName>
    </recommendedName>
    <alternativeName>
        <fullName evidence="13">Putative odorant-binding protein Gp-9</fullName>
    </alternativeName>
</protein>
<dbReference type="Proteomes" id="UP000504615">
    <property type="component" value="Unplaced"/>
</dbReference>
<comment type="similarity">
    <text evidence="2">Belongs to the PBP/GOBP family.</text>
</comment>
<evidence type="ECO:0000256" key="4">
    <source>
        <dbReference type="ARBA" id="ARBA00018422"/>
    </source>
</evidence>
<keyword evidence="11" id="KW-1015">Disulfide bond</keyword>
<evidence type="ECO:0000313" key="14">
    <source>
        <dbReference type="Proteomes" id="UP000504615"/>
    </source>
</evidence>
<keyword evidence="10" id="KW-0590">Pheromone-binding</keyword>
<dbReference type="RefSeq" id="XP_025073301.1">
    <property type="nucleotide sequence ID" value="XM_025217516.1"/>
</dbReference>
<dbReference type="GO" id="GO:0035176">
    <property type="term" value="P:social behavior"/>
    <property type="evidence" value="ECO:0007669"/>
    <property type="project" value="InterPro"/>
</dbReference>
<dbReference type="GO" id="GO:0019236">
    <property type="term" value="P:response to pheromone"/>
    <property type="evidence" value="ECO:0007669"/>
    <property type="project" value="UniProtKB-KW"/>
</dbReference>
<evidence type="ECO:0000256" key="13">
    <source>
        <dbReference type="ARBA" id="ARBA00032377"/>
    </source>
</evidence>
<keyword evidence="9" id="KW-0732">Signal</keyword>
<accession>A0A8N1S3M2</accession>
<gene>
    <name evidence="15" type="primary">LOC105423944</name>
</gene>
<sequence>MAIMDAYEMIYCPHRTYKYRFVDHRQCHKILRTTKIVACENTIVDLALYSGSLPATDLQQCYENANLIEADVITNAEIKNGSYKSPENVEKMRKNACLTLCILRKRGQIVDSEIQKNKLYGKLASALFSPDMQQKMYSTINRCIEQVKTKTDMCEKSFDLLTCIWKDLI</sequence>
<evidence type="ECO:0000256" key="10">
    <source>
        <dbReference type="ARBA" id="ARBA00023106"/>
    </source>
</evidence>
<keyword evidence="6" id="KW-0589">Pheromone response</keyword>
<organism evidence="14 15">
    <name type="scientific">Pogonomyrmex barbatus</name>
    <name type="common">red harvester ant</name>
    <dbReference type="NCBI Taxonomy" id="144034"/>
    <lineage>
        <taxon>Eukaryota</taxon>
        <taxon>Metazoa</taxon>
        <taxon>Ecdysozoa</taxon>
        <taxon>Arthropoda</taxon>
        <taxon>Hexapoda</taxon>
        <taxon>Insecta</taxon>
        <taxon>Pterygota</taxon>
        <taxon>Neoptera</taxon>
        <taxon>Endopterygota</taxon>
        <taxon>Hymenoptera</taxon>
        <taxon>Apocrita</taxon>
        <taxon>Aculeata</taxon>
        <taxon>Formicoidea</taxon>
        <taxon>Formicidae</taxon>
        <taxon>Myrmicinae</taxon>
        <taxon>Pogonomyrmex</taxon>
    </lineage>
</organism>
<dbReference type="CDD" id="cd23992">
    <property type="entry name" value="PBP_GOBP"/>
    <property type="match status" value="1"/>
</dbReference>